<dbReference type="Proteomes" id="UP000594638">
    <property type="component" value="Unassembled WGS sequence"/>
</dbReference>
<dbReference type="CDD" id="cd09272">
    <property type="entry name" value="RNase_HI_RT_Ty1"/>
    <property type="match status" value="1"/>
</dbReference>
<evidence type="ECO:0000313" key="1">
    <source>
        <dbReference type="EMBL" id="CAA3025399.1"/>
    </source>
</evidence>
<organism evidence="1 2">
    <name type="scientific">Olea europaea subsp. europaea</name>
    <dbReference type="NCBI Taxonomy" id="158383"/>
    <lineage>
        <taxon>Eukaryota</taxon>
        <taxon>Viridiplantae</taxon>
        <taxon>Streptophyta</taxon>
        <taxon>Embryophyta</taxon>
        <taxon>Tracheophyta</taxon>
        <taxon>Spermatophyta</taxon>
        <taxon>Magnoliopsida</taxon>
        <taxon>eudicotyledons</taxon>
        <taxon>Gunneridae</taxon>
        <taxon>Pentapetalae</taxon>
        <taxon>asterids</taxon>
        <taxon>lamiids</taxon>
        <taxon>Lamiales</taxon>
        <taxon>Oleaceae</taxon>
        <taxon>Oleeae</taxon>
        <taxon>Olea</taxon>
    </lineage>
</organism>
<sequence length="262" mass="29569">MEFANPVSTPCILGQELRKEGEGKLINTTMFKSLVGNLTYLTATRLDIMFAVSLISRFMEAPHSEHWEAAKRILRYVKGTIDYGIFYQANVPITLFGYTDSDLARSVDDRKSTSGYAFSIGSGVICWSSKKQPIVALSTTEAEYIVASFASCQIVWLRGILENLNHKQDAPTTLLCDNNSVISVTKELVLHGRTKHIRMRYHFLRELVQDGIIQVKYCKTEDQVSDVFTKPIGGQNFKKQLARLGMKSKFSLREAMLENKPN</sequence>
<keyword evidence="2" id="KW-1185">Reference proteome</keyword>
<comment type="caution">
    <text evidence="1">The sequence shown here is derived from an EMBL/GenBank/DDBJ whole genome shotgun (WGS) entry which is preliminary data.</text>
</comment>
<dbReference type="PANTHER" id="PTHR11439">
    <property type="entry name" value="GAG-POL-RELATED RETROTRANSPOSON"/>
    <property type="match status" value="1"/>
</dbReference>
<dbReference type="EMBL" id="CACTIH010009132">
    <property type="protein sequence ID" value="CAA3025399.1"/>
    <property type="molecule type" value="Genomic_DNA"/>
</dbReference>
<evidence type="ECO:0008006" key="3">
    <source>
        <dbReference type="Google" id="ProtNLM"/>
    </source>
</evidence>
<accession>A0A8S0UX88</accession>
<name>A0A8S0UX88_OLEEU</name>
<gene>
    <name evidence="1" type="ORF">OLEA9_A080690</name>
</gene>
<dbReference type="PANTHER" id="PTHR11439:SF443">
    <property type="entry name" value="RNA-DIRECTED DNA POLYMERASE"/>
    <property type="match status" value="1"/>
</dbReference>
<dbReference type="SUPFAM" id="SSF56672">
    <property type="entry name" value="DNA/RNA polymerases"/>
    <property type="match status" value="1"/>
</dbReference>
<dbReference type="AlphaFoldDB" id="A0A8S0UX88"/>
<dbReference type="InterPro" id="IPR043502">
    <property type="entry name" value="DNA/RNA_pol_sf"/>
</dbReference>
<protein>
    <recommendedName>
        <fullName evidence="3">Retrovirus-related Pol polyprotein from transposon TNT 1-94</fullName>
    </recommendedName>
</protein>
<reference evidence="1 2" key="1">
    <citation type="submission" date="2019-12" db="EMBL/GenBank/DDBJ databases">
        <authorList>
            <person name="Alioto T."/>
            <person name="Alioto T."/>
            <person name="Gomez Garrido J."/>
        </authorList>
    </citation>
    <scope>NUCLEOTIDE SEQUENCE [LARGE SCALE GENOMIC DNA]</scope>
</reference>
<evidence type="ECO:0000313" key="2">
    <source>
        <dbReference type="Proteomes" id="UP000594638"/>
    </source>
</evidence>
<dbReference type="Gramene" id="OE9A080690T1">
    <property type="protein sequence ID" value="OE9A080690C1"/>
    <property type="gene ID" value="OE9A080690"/>
</dbReference>
<proteinExistence type="predicted"/>
<dbReference type="OrthoDB" id="1922643at2759"/>